<sequence length="65" mass="7308">DGSAMCPKSQVIFTSRQGRQGQGCDEWLGVKSKRSELGWDLRVTAKTWYDAPSEQLPRNVPRSLV</sequence>
<evidence type="ECO:0000313" key="1">
    <source>
        <dbReference type="EMBL" id="QBZ58798.1"/>
    </source>
</evidence>
<dbReference type="AlphaFoldDB" id="A0A4P7N802"/>
<evidence type="ECO:0000313" key="2">
    <source>
        <dbReference type="Proteomes" id="UP000294847"/>
    </source>
</evidence>
<name>A0A4P7N802_PYROR</name>
<dbReference type="EMBL" id="CP034206">
    <property type="protein sequence ID" value="QBZ58798.1"/>
    <property type="molecule type" value="Genomic_DNA"/>
</dbReference>
<accession>A0A4P7N802</accession>
<protein>
    <submittedName>
        <fullName evidence="1">Uncharacterized protein</fullName>
    </submittedName>
</protein>
<dbReference type="Proteomes" id="UP000294847">
    <property type="component" value="Chromosome 3"/>
</dbReference>
<reference evidence="1 2" key="1">
    <citation type="journal article" date="2019" name="Mol. Biol. Evol.">
        <title>Blast fungal genomes show frequent chromosomal changes, gene gains and losses, and effector gene turnover.</title>
        <authorList>
            <person name="Gomez Luciano L.B."/>
            <person name="Jason Tsai I."/>
            <person name="Chuma I."/>
            <person name="Tosa Y."/>
            <person name="Chen Y.H."/>
            <person name="Li J.Y."/>
            <person name="Li M.Y."/>
            <person name="Jade Lu M.Y."/>
            <person name="Nakayashiki H."/>
            <person name="Li W.H."/>
        </authorList>
    </citation>
    <scope>NUCLEOTIDE SEQUENCE [LARGE SCALE GENOMIC DNA]</scope>
    <source>
        <strain evidence="1">MZ5-1-6</strain>
    </source>
</reference>
<gene>
    <name evidence="1" type="ORF">PoMZ_03756</name>
</gene>
<proteinExistence type="predicted"/>
<organism evidence="1 2">
    <name type="scientific">Pyricularia oryzae</name>
    <name type="common">Rice blast fungus</name>
    <name type="synonym">Magnaporthe oryzae</name>
    <dbReference type="NCBI Taxonomy" id="318829"/>
    <lineage>
        <taxon>Eukaryota</taxon>
        <taxon>Fungi</taxon>
        <taxon>Dikarya</taxon>
        <taxon>Ascomycota</taxon>
        <taxon>Pezizomycotina</taxon>
        <taxon>Sordariomycetes</taxon>
        <taxon>Sordariomycetidae</taxon>
        <taxon>Magnaporthales</taxon>
        <taxon>Pyriculariaceae</taxon>
        <taxon>Pyricularia</taxon>
    </lineage>
</organism>
<feature type="non-terminal residue" evidence="1">
    <location>
        <position position="1"/>
    </location>
</feature>